<gene>
    <name evidence="8" type="ORF">A3Q56_06599</name>
</gene>
<dbReference type="PROSITE" id="PS51160">
    <property type="entry name" value="ACYLPHOSPHATASE_3"/>
    <property type="match status" value="1"/>
</dbReference>
<dbReference type="InterPro" id="IPR001792">
    <property type="entry name" value="Acylphosphatase-like_dom"/>
</dbReference>
<dbReference type="SUPFAM" id="SSF54975">
    <property type="entry name" value="Acylphosphatase/BLUF domain-like"/>
    <property type="match status" value="1"/>
</dbReference>
<organism evidence="8 9">
    <name type="scientific">Intoshia linei</name>
    <dbReference type="NCBI Taxonomy" id="1819745"/>
    <lineage>
        <taxon>Eukaryota</taxon>
        <taxon>Metazoa</taxon>
        <taxon>Spiralia</taxon>
        <taxon>Lophotrochozoa</taxon>
        <taxon>Mesozoa</taxon>
        <taxon>Orthonectida</taxon>
        <taxon>Rhopaluridae</taxon>
        <taxon>Intoshia</taxon>
    </lineage>
</organism>
<name>A0A177AW89_9BILA</name>
<dbReference type="EC" id="3.6.1.7" evidence="2"/>
<dbReference type="AlphaFoldDB" id="A0A177AW89"/>
<evidence type="ECO:0000256" key="6">
    <source>
        <dbReference type="RuleBase" id="RU004168"/>
    </source>
</evidence>
<comment type="similarity">
    <text evidence="1 6">Belongs to the acylphosphatase family.</text>
</comment>
<dbReference type="PANTHER" id="PTHR10029:SF3">
    <property type="entry name" value="ACYLPHOSPHATASE-RELATED"/>
    <property type="match status" value="1"/>
</dbReference>
<keyword evidence="9" id="KW-1185">Reference proteome</keyword>
<evidence type="ECO:0000256" key="4">
    <source>
        <dbReference type="ARBA" id="ARBA00047645"/>
    </source>
</evidence>
<evidence type="ECO:0000313" key="8">
    <source>
        <dbReference type="EMBL" id="OAF65681.1"/>
    </source>
</evidence>
<comment type="caution">
    <text evidence="5">Lacks conserved residue(s) required for the propagation of feature annotation.</text>
</comment>
<sequence>MADSLKLNGWIMNTNQGTVIGEIEGPIEPIKKMYTLYFKENDLYSILPLNKKSVYYFSIREIKIKGSPKSRIDKYEFKDDLESNKIYEKFVIKT</sequence>
<feature type="domain" description="Acylphosphatase-like" evidence="7">
    <location>
        <begin position="1"/>
        <end position="94"/>
    </location>
</feature>
<keyword evidence="3" id="KW-0378">Hydrolase</keyword>
<proteinExistence type="inferred from homology"/>
<evidence type="ECO:0000259" key="7">
    <source>
        <dbReference type="PROSITE" id="PS51160"/>
    </source>
</evidence>
<dbReference type="PANTHER" id="PTHR10029">
    <property type="entry name" value="ACYLPHOSPHATASE"/>
    <property type="match status" value="1"/>
</dbReference>
<dbReference type="Pfam" id="PF00708">
    <property type="entry name" value="Acylphosphatase"/>
    <property type="match status" value="1"/>
</dbReference>
<evidence type="ECO:0000256" key="2">
    <source>
        <dbReference type="ARBA" id="ARBA00012150"/>
    </source>
</evidence>
<dbReference type="GO" id="GO:0003998">
    <property type="term" value="F:acylphosphatase activity"/>
    <property type="evidence" value="ECO:0007669"/>
    <property type="project" value="UniProtKB-EC"/>
</dbReference>
<evidence type="ECO:0000256" key="3">
    <source>
        <dbReference type="ARBA" id="ARBA00022801"/>
    </source>
</evidence>
<dbReference type="Proteomes" id="UP000078046">
    <property type="component" value="Unassembled WGS sequence"/>
</dbReference>
<dbReference type="Gene3D" id="3.30.70.100">
    <property type="match status" value="1"/>
</dbReference>
<dbReference type="OrthoDB" id="7961613at2759"/>
<comment type="caution">
    <text evidence="8">The sequence shown here is derived from an EMBL/GenBank/DDBJ whole genome shotgun (WGS) entry which is preliminary data.</text>
</comment>
<dbReference type="InterPro" id="IPR020456">
    <property type="entry name" value="Acylphosphatase"/>
</dbReference>
<accession>A0A177AW89</accession>
<evidence type="ECO:0000313" key="9">
    <source>
        <dbReference type="Proteomes" id="UP000078046"/>
    </source>
</evidence>
<reference evidence="8 9" key="1">
    <citation type="submission" date="2016-04" db="EMBL/GenBank/DDBJ databases">
        <title>The genome of Intoshia linei affirms orthonectids as highly simplified spiralians.</title>
        <authorList>
            <person name="Mikhailov K.V."/>
            <person name="Slusarev G.S."/>
            <person name="Nikitin M.A."/>
            <person name="Logacheva M.D."/>
            <person name="Penin A."/>
            <person name="Aleoshin V."/>
            <person name="Panchin Y.V."/>
        </authorList>
    </citation>
    <scope>NUCLEOTIDE SEQUENCE [LARGE SCALE GENOMIC DNA]</scope>
    <source>
        <strain evidence="8">Intl2013</strain>
        <tissue evidence="8">Whole animal</tissue>
    </source>
</reference>
<dbReference type="EMBL" id="LWCA01001189">
    <property type="protein sequence ID" value="OAF65681.1"/>
    <property type="molecule type" value="Genomic_DNA"/>
</dbReference>
<protein>
    <recommendedName>
        <fullName evidence="2">acylphosphatase</fullName>
        <ecNumber evidence="2">3.6.1.7</ecNumber>
    </recommendedName>
</protein>
<evidence type="ECO:0000256" key="1">
    <source>
        <dbReference type="ARBA" id="ARBA00005614"/>
    </source>
</evidence>
<comment type="catalytic activity">
    <reaction evidence="4">
        <text>an acyl phosphate + H2O = a carboxylate + phosphate + H(+)</text>
        <dbReference type="Rhea" id="RHEA:14965"/>
        <dbReference type="ChEBI" id="CHEBI:15377"/>
        <dbReference type="ChEBI" id="CHEBI:15378"/>
        <dbReference type="ChEBI" id="CHEBI:29067"/>
        <dbReference type="ChEBI" id="CHEBI:43474"/>
        <dbReference type="ChEBI" id="CHEBI:59918"/>
        <dbReference type="EC" id="3.6.1.7"/>
    </reaction>
</comment>
<evidence type="ECO:0000256" key="5">
    <source>
        <dbReference type="PROSITE-ProRule" id="PRU00520"/>
    </source>
</evidence>
<dbReference type="InterPro" id="IPR036046">
    <property type="entry name" value="Acylphosphatase-like_dom_sf"/>
</dbReference>